<evidence type="ECO:0000256" key="4">
    <source>
        <dbReference type="ARBA" id="ARBA00014657"/>
    </source>
</evidence>
<evidence type="ECO:0000256" key="10">
    <source>
        <dbReference type="ARBA" id="ARBA00023315"/>
    </source>
</evidence>
<keyword evidence="8" id="KW-0443">Lipid metabolism</keyword>
<keyword evidence="10 14" id="KW-0012">Acyltransferase</keyword>
<comment type="pathway">
    <text evidence="1 14">Lipid metabolism; fatty acid biosynthesis.</text>
</comment>
<gene>
    <name evidence="18" type="primary">fabF</name>
    <name evidence="18" type="ORF">CLOSTMETH_00736</name>
</gene>
<dbReference type="InterPro" id="IPR014030">
    <property type="entry name" value="Ketoacyl_synth_N"/>
</dbReference>
<dbReference type="AlphaFoldDB" id="C0EA82"/>
<sequence>MRRVVITGVGVKTPVGNQLDVFWDNIKNGRHGIKRIDTFDTSDIEVKVAAINSDFDPLEYMEKKELRRTDLFCQFAIAAAQDALQDCGGDLKESYDPYRIGVIVGSGIGGMPTIEAEHQKFLEKGPKRISVFFVPAMISNMAAGMISIRTGFKGANYCPVTACASSNHALGEAFHKIRDGYLDACVTGGTEASLTKFAAAGFMNMTALTKSDDPDRASIPFDKERNGFVMSEGAGILILEELEHAKARGAKIYAEIVGYGATGDAYHITAPDPSAEGPAKCFEFAIQDAGITPDQVDYINAHGTSTGPNDVTETLAVKKVLGDHAKEIYMSSTKSMTGHMLGAAGAVEGIITSLALRDGIVPPTAGYRVPDEECDLNYVTNGAVKADIHYALSNSLGFGGHNATICFKKYEA</sequence>
<evidence type="ECO:0000256" key="14">
    <source>
        <dbReference type="PIRNR" id="PIRNR000447"/>
    </source>
</evidence>
<comment type="function">
    <text evidence="11 14">Involved in the type II fatty acid elongation cycle. Catalyzes the elongation of a wide range of acyl-ACP by the addition of two carbons from malonyl-ACP to an acyl acceptor. Can efficiently catalyze the conversion of palmitoleoyl-ACP (cis-hexadec-9-enoyl-ACP) to cis-vaccenoyl-ACP (cis-octadec-11-enoyl-ACP), an essential step in the thermal regulation of fatty acid composition.</text>
</comment>
<keyword evidence="7" id="KW-0276">Fatty acid metabolism</keyword>
<evidence type="ECO:0000256" key="3">
    <source>
        <dbReference type="ARBA" id="ARBA00012356"/>
    </source>
</evidence>
<dbReference type="GO" id="GO:0004315">
    <property type="term" value="F:3-oxoacyl-[acyl-carrier-protein] synthase activity"/>
    <property type="evidence" value="ECO:0007669"/>
    <property type="project" value="UniProtKB-UniRule"/>
</dbReference>
<dbReference type="NCBIfam" id="NF005589">
    <property type="entry name" value="PRK07314.1"/>
    <property type="match status" value="1"/>
</dbReference>
<dbReference type="Pfam" id="PF02801">
    <property type="entry name" value="Ketoacyl-synt_C"/>
    <property type="match status" value="1"/>
</dbReference>
<comment type="catalytic activity">
    <reaction evidence="12 14">
        <text>(9Z)-hexadecenoyl-[ACP] + malonyl-[ACP] + H(+) = 3-oxo-(11Z)-octadecenoyl-[ACP] + holo-[ACP] + CO2</text>
        <dbReference type="Rhea" id="RHEA:55040"/>
        <dbReference type="Rhea" id="RHEA-COMP:9623"/>
        <dbReference type="Rhea" id="RHEA-COMP:9685"/>
        <dbReference type="Rhea" id="RHEA-COMP:10800"/>
        <dbReference type="Rhea" id="RHEA-COMP:14074"/>
        <dbReference type="ChEBI" id="CHEBI:15378"/>
        <dbReference type="ChEBI" id="CHEBI:16526"/>
        <dbReference type="ChEBI" id="CHEBI:64479"/>
        <dbReference type="ChEBI" id="CHEBI:78449"/>
        <dbReference type="ChEBI" id="CHEBI:83989"/>
        <dbReference type="ChEBI" id="CHEBI:138538"/>
        <dbReference type="EC" id="2.3.1.179"/>
    </reaction>
</comment>
<dbReference type="GO" id="GO:0006633">
    <property type="term" value="P:fatty acid biosynthetic process"/>
    <property type="evidence" value="ECO:0007669"/>
    <property type="project" value="UniProtKB-UniRule"/>
</dbReference>
<dbReference type="PROSITE" id="PS52004">
    <property type="entry name" value="KS3_2"/>
    <property type="match status" value="1"/>
</dbReference>
<dbReference type="InterPro" id="IPR020841">
    <property type="entry name" value="PKS_Beta-ketoAc_synthase_dom"/>
</dbReference>
<dbReference type="SUPFAM" id="SSF53901">
    <property type="entry name" value="Thiolase-like"/>
    <property type="match status" value="2"/>
</dbReference>
<feature type="active site" description="For beta-ketoacyl synthase activity" evidence="15">
    <location>
        <position position="163"/>
    </location>
</feature>
<proteinExistence type="inferred from homology"/>
<comment type="caution">
    <text evidence="18">The sequence shown here is derived from an EMBL/GenBank/DDBJ whole genome shotgun (WGS) entry which is preliminary data.</text>
</comment>
<evidence type="ECO:0000256" key="5">
    <source>
        <dbReference type="ARBA" id="ARBA00022516"/>
    </source>
</evidence>
<accession>C0EA82</accession>
<dbReference type="InterPro" id="IPR014031">
    <property type="entry name" value="Ketoacyl_synth_C"/>
</dbReference>
<dbReference type="PANTHER" id="PTHR11712:SF336">
    <property type="entry name" value="3-OXOACYL-[ACYL-CARRIER-PROTEIN] SYNTHASE, MITOCHONDRIAL"/>
    <property type="match status" value="1"/>
</dbReference>
<dbReference type="InterPro" id="IPR000794">
    <property type="entry name" value="Beta-ketoacyl_synthase"/>
</dbReference>
<reference evidence="18 19" key="1">
    <citation type="submission" date="2009-01" db="EMBL/GenBank/DDBJ databases">
        <authorList>
            <person name="Fulton L."/>
            <person name="Clifton S."/>
            <person name="Fulton B."/>
            <person name="Xu J."/>
            <person name="Minx P."/>
            <person name="Pepin K.H."/>
            <person name="Johnson M."/>
            <person name="Bhonagiri V."/>
            <person name="Nash W.E."/>
            <person name="Mardis E.R."/>
            <person name="Wilson R.K."/>
        </authorList>
    </citation>
    <scope>NUCLEOTIDE SEQUENCE [LARGE SCALE GENOMIC DNA]</scope>
    <source>
        <strain evidence="18 19">DSM 5476</strain>
    </source>
</reference>
<evidence type="ECO:0000313" key="18">
    <source>
        <dbReference type="EMBL" id="EEG31701.1"/>
    </source>
</evidence>
<evidence type="ECO:0000256" key="6">
    <source>
        <dbReference type="ARBA" id="ARBA00022679"/>
    </source>
</evidence>
<evidence type="ECO:0000256" key="8">
    <source>
        <dbReference type="ARBA" id="ARBA00023098"/>
    </source>
</evidence>
<dbReference type="eggNOG" id="COG0304">
    <property type="taxonomic scope" value="Bacteria"/>
</dbReference>
<organism evidence="18 19">
    <name type="scientific">[Clostridium] methylpentosum DSM 5476</name>
    <dbReference type="NCBI Taxonomy" id="537013"/>
    <lineage>
        <taxon>Bacteria</taxon>
        <taxon>Bacillati</taxon>
        <taxon>Bacillota</taxon>
        <taxon>Clostridia</taxon>
        <taxon>Eubacteriales</taxon>
        <taxon>Oscillospiraceae</taxon>
        <taxon>Oscillospiraceae incertae sedis</taxon>
    </lineage>
</organism>
<comment type="catalytic activity">
    <reaction evidence="13 14">
        <text>a fatty acyl-[ACP] + malonyl-[ACP] + H(+) = a 3-oxoacyl-[ACP] + holo-[ACP] + CO2</text>
        <dbReference type="Rhea" id="RHEA:22836"/>
        <dbReference type="Rhea" id="RHEA-COMP:9623"/>
        <dbReference type="Rhea" id="RHEA-COMP:9685"/>
        <dbReference type="Rhea" id="RHEA-COMP:9916"/>
        <dbReference type="Rhea" id="RHEA-COMP:14125"/>
        <dbReference type="ChEBI" id="CHEBI:15378"/>
        <dbReference type="ChEBI" id="CHEBI:16526"/>
        <dbReference type="ChEBI" id="CHEBI:64479"/>
        <dbReference type="ChEBI" id="CHEBI:78449"/>
        <dbReference type="ChEBI" id="CHEBI:78776"/>
        <dbReference type="ChEBI" id="CHEBI:138651"/>
    </reaction>
</comment>
<evidence type="ECO:0000256" key="9">
    <source>
        <dbReference type="ARBA" id="ARBA00023160"/>
    </source>
</evidence>
<evidence type="ECO:0000256" key="15">
    <source>
        <dbReference type="PIRSR" id="PIRSR000447-1"/>
    </source>
</evidence>
<dbReference type="STRING" id="537013.CLOSTMETH_00736"/>
<protein>
    <recommendedName>
        <fullName evidence="4 14">3-oxoacyl-[acyl-carrier-protein] synthase 2</fullName>
        <ecNumber evidence="3 14">2.3.1.179</ecNumber>
    </recommendedName>
</protein>
<keyword evidence="19" id="KW-1185">Reference proteome</keyword>
<keyword evidence="5 14" id="KW-0444">Lipid biosynthesis</keyword>
<dbReference type="EMBL" id="ACEC01000026">
    <property type="protein sequence ID" value="EEG31701.1"/>
    <property type="molecule type" value="Genomic_DNA"/>
</dbReference>
<dbReference type="CDD" id="cd00834">
    <property type="entry name" value="KAS_I_II"/>
    <property type="match status" value="1"/>
</dbReference>
<evidence type="ECO:0000256" key="2">
    <source>
        <dbReference type="ARBA" id="ARBA00008467"/>
    </source>
</evidence>
<keyword evidence="6 14" id="KW-0808">Transferase</keyword>
<evidence type="ECO:0000256" key="12">
    <source>
        <dbReference type="ARBA" id="ARBA00047318"/>
    </source>
</evidence>
<dbReference type="SMART" id="SM00825">
    <property type="entry name" value="PKS_KS"/>
    <property type="match status" value="1"/>
</dbReference>
<evidence type="ECO:0000256" key="16">
    <source>
        <dbReference type="RuleBase" id="RU003694"/>
    </source>
</evidence>
<comment type="similarity">
    <text evidence="2 14 16">Belongs to the thiolase-like superfamily. Beta-ketoacyl-ACP synthases family.</text>
</comment>
<dbReference type="FunFam" id="3.40.47.10:FF:000009">
    <property type="entry name" value="3-oxoacyl-[acyl-carrier-protein] synthase 2"/>
    <property type="match status" value="1"/>
</dbReference>
<evidence type="ECO:0000259" key="17">
    <source>
        <dbReference type="PROSITE" id="PS52004"/>
    </source>
</evidence>
<dbReference type="InterPro" id="IPR017568">
    <property type="entry name" value="3-oxoacyl-ACP_synth-2"/>
</dbReference>
<dbReference type="Proteomes" id="UP000003340">
    <property type="component" value="Unassembled WGS sequence"/>
</dbReference>
<evidence type="ECO:0000256" key="11">
    <source>
        <dbReference type="ARBA" id="ARBA00024006"/>
    </source>
</evidence>
<dbReference type="NCBIfam" id="TIGR03150">
    <property type="entry name" value="fabF"/>
    <property type="match status" value="1"/>
</dbReference>
<dbReference type="Pfam" id="PF00109">
    <property type="entry name" value="ketoacyl-synt"/>
    <property type="match status" value="1"/>
</dbReference>
<dbReference type="PANTHER" id="PTHR11712">
    <property type="entry name" value="POLYKETIDE SYNTHASE-RELATED"/>
    <property type="match status" value="1"/>
</dbReference>
<dbReference type="EC" id="2.3.1.179" evidence="3 14"/>
<dbReference type="UniPathway" id="UPA00094"/>
<evidence type="ECO:0000256" key="1">
    <source>
        <dbReference type="ARBA" id="ARBA00005194"/>
    </source>
</evidence>
<keyword evidence="9 14" id="KW-0275">Fatty acid biosynthesis</keyword>
<name>C0EA82_9FIRM</name>
<dbReference type="Gene3D" id="3.40.47.10">
    <property type="match status" value="1"/>
</dbReference>
<dbReference type="InterPro" id="IPR016039">
    <property type="entry name" value="Thiolase-like"/>
</dbReference>
<evidence type="ECO:0000313" key="19">
    <source>
        <dbReference type="Proteomes" id="UP000003340"/>
    </source>
</evidence>
<evidence type="ECO:0000256" key="7">
    <source>
        <dbReference type="ARBA" id="ARBA00022832"/>
    </source>
</evidence>
<dbReference type="HOGENOM" id="CLU_000022_69_2_9"/>
<dbReference type="PIRSF" id="PIRSF000447">
    <property type="entry name" value="KAS_II"/>
    <property type="match status" value="1"/>
</dbReference>
<evidence type="ECO:0000256" key="13">
    <source>
        <dbReference type="ARBA" id="ARBA00047659"/>
    </source>
</evidence>
<feature type="domain" description="Ketosynthase family 3 (KS3)" evidence="17">
    <location>
        <begin position="1"/>
        <end position="409"/>
    </location>
</feature>
<reference evidence="18 19" key="2">
    <citation type="submission" date="2009-02" db="EMBL/GenBank/DDBJ databases">
        <title>Draft genome sequence of Clostridium methylpentosum (DSM 5476).</title>
        <authorList>
            <person name="Sudarsanam P."/>
            <person name="Ley R."/>
            <person name="Guruge J."/>
            <person name="Turnbaugh P.J."/>
            <person name="Mahowald M."/>
            <person name="Liep D."/>
            <person name="Gordon J."/>
        </authorList>
    </citation>
    <scope>NUCLEOTIDE SEQUENCE [LARGE SCALE GENOMIC DNA]</scope>
    <source>
        <strain evidence="18 19">DSM 5476</strain>
    </source>
</reference>
<dbReference type="GO" id="GO:0005829">
    <property type="term" value="C:cytosol"/>
    <property type="evidence" value="ECO:0007669"/>
    <property type="project" value="TreeGrafter"/>
</dbReference>